<dbReference type="Pfam" id="PF05926">
    <property type="entry name" value="Phage_GPL"/>
    <property type="match status" value="1"/>
</dbReference>
<accession>A0AB38FUJ2</accession>
<dbReference type="InterPro" id="IPR009225">
    <property type="entry name" value="Phage_head_completion_GpL"/>
</dbReference>
<sequence length="142" mass="15747">MATRVLKKSDAQQDAPVVVNLSSDIGDAVIKNTFFFPDVDPARIRKLMRLKQCVSPLRLRQVIKTVMAEINAELYDYRAQQMAAGFELLADVPAVKIDDESERVFYYLKAVTALATATLSGRNGNMIAAGNNTPFNNPGQRR</sequence>
<organism evidence="1 2">
    <name type="scientific">Yokenella regensburgei</name>
    <dbReference type="NCBI Taxonomy" id="158877"/>
    <lineage>
        <taxon>Bacteria</taxon>
        <taxon>Pseudomonadati</taxon>
        <taxon>Pseudomonadota</taxon>
        <taxon>Gammaproteobacteria</taxon>
        <taxon>Enterobacterales</taxon>
        <taxon>Enterobacteriaceae</taxon>
        <taxon>Yokenella</taxon>
    </lineage>
</organism>
<reference evidence="1 2" key="1">
    <citation type="submission" date="2018-06" db="EMBL/GenBank/DDBJ databases">
        <authorList>
            <consortium name="Pathogen Informatics"/>
            <person name="Doyle S."/>
        </authorList>
    </citation>
    <scope>NUCLEOTIDE SEQUENCE [LARGE SCALE GENOMIC DNA]</scope>
    <source>
        <strain evidence="1 2">NCTC11967</strain>
    </source>
</reference>
<evidence type="ECO:0000313" key="2">
    <source>
        <dbReference type="Proteomes" id="UP000251313"/>
    </source>
</evidence>
<dbReference type="EMBL" id="UAVL01000007">
    <property type="protein sequence ID" value="SQA62691.1"/>
    <property type="molecule type" value="Genomic_DNA"/>
</dbReference>
<name>A0AB38FUJ2_9ENTR</name>
<evidence type="ECO:0000313" key="1">
    <source>
        <dbReference type="EMBL" id="SQA62691.1"/>
    </source>
</evidence>
<proteinExistence type="predicted"/>
<protein>
    <submittedName>
        <fullName evidence="1">Phage head completion protein (GPL)</fullName>
    </submittedName>
</protein>
<dbReference type="RefSeq" id="WP_081874648.1">
    <property type="nucleotide sequence ID" value="NZ_DAMADI010000011.1"/>
</dbReference>
<gene>
    <name evidence="1" type="ORF">NCTC11967_01695</name>
</gene>
<dbReference type="AlphaFoldDB" id="A0AB38FUJ2"/>
<comment type="caution">
    <text evidence="1">The sequence shown here is derived from an EMBL/GenBank/DDBJ whole genome shotgun (WGS) entry which is preliminary data.</text>
</comment>
<dbReference type="Proteomes" id="UP000251313">
    <property type="component" value="Unassembled WGS sequence"/>
</dbReference>